<keyword evidence="2 6" id="KW-0560">Oxidoreductase</keyword>
<protein>
    <submittedName>
        <fullName evidence="6">SDR family NAD(P)-dependent oxidoreductase</fullName>
        <ecNumber evidence="6">1.1.1.-</ecNumber>
    </submittedName>
</protein>
<dbReference type="Pfam" id="PF00106">
    <property type="entry name" value="adh_short"/>
    <property type="match status" value="1"/>
</dbReference>
<evidence type="ECO:0000313" key="7">
    <source>
        <dbReference type="Proteomes" id="UP001596074"/>
    </source>
</evidence>
<comment type="similarity">
    <text evidence="1 3">Belongs to the short-chain dehydrogenases/reductases (SDR) family.</text>
</comment>
<dbReference type="InterPro" id="IPR057326">
    <property type="entry name" value="KR_dom"/>
</dbReference>
<dbReference type="PANTHER" id="PTHR43669">
    <property type="entry name" value="5-KETO-D-GLUCONATE 5-REDUCTASE"/>
    <property type="match status" value="1"/>
</dbReference>
<proteinExistence type="inferred from homology"/>
<keyword evidence="4" id="KW-0732">Signal</keyword>
<dbReference type="Gene3D" id="3.40.50.720">
    <property type="entry name" value="NAD(P)-binding Rossmann-like Domain"/>
    <property type="match status" value="1"/>
</dbReference>
<dbReference type="PRINTS" id="PR00081">
    <property type="entry name" value="GDHRDH"/>
</dbReference>
<dbReference type="Proteomes" id="UP001596074">
    <property type="component" value="Unassembled WGS sequence"/>
</dbReference>
<evidence type="ECO:0000256" key="2">
    <source>
        <dbReference type="ARBA" id="ARBA00023002"/>
    </source>
</evidence>
<keyword evidence="7" id="KW-1185">Reference proteome</keyword>
<comment type="caution">
    <text evidence="6">The sequence shown here is derived from an EMBL/GenBank/DDBJ whole genome shotgun (WGS) entry which is preliminary data.</text>
</comment>
<sequence length="306" mass="32084">MGDERGALGRRAMLTGGALAAGAAGLGMAAGPAAARTAPAPQAGRAQRRYEGKVVVITGATSGIGRAAAIAFAREGAKVGFCGRRENLGREVQAEIRRQGGEATYIRADVRRPDEVKSFVDRVARRYGGLDVALNNAGIQTFKPLRDQTVEEFDATLETNTRGVFLSIKHQVPHMEEKGGVILVTGSSNEFASRPGLSSYSASKGGVSGIVRAAALELGPKIRVVSLAPGTTDTAMIDAQRAFYPPMSDEEWRREKARWAQANVDGLKRMATPDEMATAALALASPDMSFQTGVSVLVDGGALAGL</sequence>
<dbReference type="PANTHER" id="PTHR43669:SF3">
    <property type="entry name" value="ALCOHOL DEHYDROGENASE, PUTATIVE (AFU_ORTHOLOGUE AFUA_3G03445)-RELATED"/>
    <property type="match status" value="1"/>
</dbReference>
<evidence type="ECO:0000259" key="5">
    <source>
        <dbReference type="SMART" id="SM00822"/>
    </source>
</evidence>
<dbReference type="InterPro" id="IPR006311">
    <property type="entry name" value="TAT_signal"/>
</dbReference>
<name>A0ABW1AA01_9ACTN</name>
<dbReference type="PROSITE" id="PS00061">
    <property type="entry name" value="ADH_SHORT"/>
    <property type="match status" value="1"/>
</dbReference>
<dbReference type="PROSITE" id="PS51318">
    <property type="entry name" value="TAT"/>
    <property type="match status" value="1"/>
</dbReference>
<gene>
    <name evidence="6" type="ORF">ACFPZN_36280</name>
</gene>
<dbReference type="SUPFAM" id="SSF51735">
    <property type="entry name" value="NAD(P)-binding Rossmann-fold domains"/>
    <property type="match status" value="1"/>
</dbReference>
<evidence type="ECO:0000256" key="3">
    <source>
        <dbReference type="RuleBase" id="RU000363"/>
    </source>
</evidence>
<dbReference type="PRINTS" id="PR00080">
    <property type="entry name" value="SDRFAMILY"/>
</dbReference>
<dbReference type="EC" id="1.1.1.-" evidence="6"/>
<evidence type="ECO:0000256" key="4">
    <source>
        <dbReference type="SAM" id="SignalP"/>
    </source>
</evidence>
<organism evidence="6 7">
    <name type="scientific">Actinomadura rugatobispora</name>
    <dbReference type="NCBI Taxonomy" id="1994"/>
    <lineage>
        <taxon>Bacteria</taxon>
        <taxon>Bacillati</taxon>
        <taxon>Actinomycetota</taxon>
        <taxon>Actinomycetes</taxon>
        <taxon>Streptosporangiales</taxon>
        <taxon>Thermomonosporaceae</taxon>
        <taxon>Actinomadura</taxon>
    </lineage>
</organism>
<dbReference type="EMBL" id="JBHSON010000063">
    <property type="protein sequence ID" value="MFC5751104.1"/>
    <property type="molecule type" value="Genomic_DNA"/>
</dbReference>
<evidence type="ECO:0000256" key="1">
    <source>
        <dbReference type="ARBA" id="ARBA00006484"/>
    </source>
</evidence>
<evidence type="ECO:0000313" key="6">
    <source>
        <dbReference type="EMBL" id="MFC5751104.1"/>
    </source>
</evidence>
<dbReference type="RefSeq" id="WP_378286980.1">
    <property type="nucleotide sequence ID" value="NZ_JBHSON010000063.1"/>
</dbReference>
<feature type="chain" id="PRO_5045928487" evidence="4">
    <location>
        <begin position="30"/>
        <end position="306"/>
    </location>
</feature>
<dbReference type="InterPro" id="IPR002347">
    <property type="entry name" value="SDR_fam"/>
</dbReference>
<dbReference type="SMART" id="SM00822">
    <property type="entry name" value="PKS_KR"/>
    <property type="match status" value="1"/>
</dbReference>
<dbReference type="GO" id="GO:0016491">
    <property type="term" value="F:oxidoreductase activity"/>
    <property type="evidence" value="ECO:0007669"/>
    <property type="project" value="UniProtKB-KW"/>
</dbReference>
<dbReference type="InterPro" id="IPR036291">
    <property type="entry name" value="NAD(P)-bd_dom_sf"/>
</dbReference>
<feature type="signal peptide" evidence="4">
    <location>
        <begin position="1"/>
        <end position="29"/>
    </location>
</feature>
<feature type="domain" description="Ketoreductase" evidence="5">
    <location>
        <begin position="53"/>
        <end position="262"/>
    </location>
</feature>
<accession>A0ABW1AA01</accession>
<dbReference type="InterPro" id="IPR020904">
    <property type="entry name" value="Sc_DH/Rdtase_CS"/>
</dbReference>
<reference evidence="7" key="1">
    <citation type="journal article" date="2019" name="Int. J. Syst. Evol. Microbiol.">
        <title>The Global Catalogue of Microorganisms (GCM) 10K type strain sequencing project: providing services to taxonomists for standard genome sequencing and annotation.</title>
        <authorList>
            <consortium name="The Broad Institute Genomics Platform"/>
            <consortium name="The Broad Institute Genome Sequencing Center for Infectious Disease"/>
            <person name="Wu L."/>
            <person name="Ma J."/>
        </authorList>
    </citation>
    <scope>NUCLEOTIDE SEQUENCE [LARGE SCALE GENOMIC DNA]</scope>
    <source>
        <strain evidence="7">KCTC 42087</strain>
    </source>
</reference>
<dbReference type="CDD" id="cd05233">
    <property type="entry name" value="SDR_c"/>
    <property type="match status" value="1"/>
</dbReference>